<protein>
    <submittedName>
        <fullName evidence="2">AMADH1</fullName>
    </submittedName>
</protein>
<evidence type="ECO:0000256" key="1">
    <source>
        <dbReference type="SAM" id="MobiDB-lite"/>
    </source>
</evidence>
<dbReference type="AlphaFoldDB" id="A0A0A9DGR3"/>
<feature type="region of interest" description="Disordered" evidence="1">
    <location>
        <begin position="1"/>
        <end position="39"/>
    </location>
</feature>
<proteinExistence type="predicted"/>
<reference evidence="2" key="1">
    <citation type="submission" date="2014-09" db="EMBL/GenBank/DDBJ databases">
        <authorList>
            <person name="Magalhaes I.L.F."/>
            <person name="Oliveira U."/>
            <person name="Santos F.R."/>
            <person name="Vidigal T.H.D.A."/>
            <person name="Brescovit A.D."/>
            <person name="Santos A.J."/>
        </authorList>
    </citation>
    <scope>NUCLEOTIDE SEQUENCE</scope>
    <source>
        <tissue evidence="2">Shoot tissue taken approximately 20 cm above the soil surface</tissue>
    </source>
</reference>
<evidence type="ECO:0000313" key="2">
    <source>
        <dbReference type="EMBL" id="JAD84820.1"/>
    </source>
</evidence>
<accession>A0A0A9DGR3</accession>
<name>A0A0A9DGR3_ARUDO</name>
<sequence length="158" mass="17496">MPARNSTNSSPKRQPNTSRTKVGTKTCKQRQTTRPNFGPNLEEKLKHMTTTTRRIQRTLAAMARMYLARTAPGARAQSRPRFLFSAAATAASTSSAVPAGISPARADQAHQPIRKQPRRAPLAVDEELPLRDRRRRGHRGVRVVVGSELGWWDPHAAA</sequence>
<organism evidence="2">
    <name type="scientific">Arundo donax</name>
    <name type="common">Giant reed</name>
    <name type="synonym">Donax arundinaceus</name>
    <dbReference type="NCBI Taxonomy" id="35708"/>
    <lineage>
        <taxon>Eukaryota</taxon>
        <taxon>Viridiplantae</taxon>
        <taxon>Streptophyta</taxon>
        <taxon>Embryophyta</taxon>
        <taxon>Tracheophyta</taxon>
        <taxon>Spermatophyta</taxon>
        <taxon>Magnoliopsida</taxon>
        <taxon>Liliopsida</taxon>
        <taxon>Poales</taxon>
        <taxon>Poaceae</taxon>
        <taxon>PACMAD clade</taxon>
        <taxon>Arundinoideae</taxon>
        <taxon>Arundineae</taxon>
        <taxon>Arundo</taxon>
    </lineage>
</organism>
<feature type="region of interest" description="Disordered" evidence="1">
    <location>
        <begin position="93"/>
        <end position="126"/>
    </location>
</feature>
<feature type="compositionally biased region" description="Polar residues" evidence="1">
    <location>
        <begin position="1"/>
        <end position="23"/>
    </location>
</feature>
<reference evidence="2" key="2">
    <citation type="journal article" date="2015" name="Data Brief">
        <title>Shoot transcriptome of the giant reed, Arundo donax.</title>
        <authorList>
            <person name="Barrero R.A."/>
            <person name="Guerrero F.D."/>
            <person name="Moolhuijzen P."/>
            <person name="Goolsby J.A."/>
            <person name="Tidwell J."/>
            <person name="Bellgard S.E."/>
            <person name="Bellgard M.I."/>
        </authorList>
    </citation>
    <scope>NUCLEOTIDE SEQUENCE</scope>
    <source>
        <tissue evidence="2">Shoot tissue taken approximately 20 cm above the soil surface</tissue>
    </source>
</reference>
<dbReference type="EMBL" id="GBRH01213075">
    <property type="protein sequence ID" value="JAD84820.1"/>
    <property type="molecule type" value="Transcribed_RNA"/>
</dbReference>